<evidence type="ECO:0000256" key="18">
    <source>
        <dbReference type="PIRSR" id="PIRSR600829-4"/>
    </source>
</evidence>
<dbReference type="EMBL" id="JACHXW010000003">
    <property type="protein sequence ID" value="MBB3151113.1"/>
    <property type="molecule type" value="Genomic_DNA"/>
</dbReference>
<dbReference type="PANTHER" id="PTHR34299">
    <property type="entry name" value="DIACYLGLYCEROL KINASE"/>
    <property type="match status" value="1"/>
</dbReference>
<keyword evidence="21" id="KW-1185">Reference proteome</keyword>
<dbReference type="GO" id="GO:0005886">
    <property type="term" value="C:plasma membrane"/>
    <property type="evidence" value="ECO:0007669"/>
    <property type="project" value="UniProtKB-SubCell"/>
</dbReference>
<evidence type="ECO:0000313" key="20">
    <source>
        <dbReference type="EMBL" id="MBB3151113.1"/>
    </source>
</evidence>
<accession>A0A7W5C4P9</accession>
<feature type="binding site" evidence="18">
    <location>
        <position position="66"/>
    </location>
    <ligand>
        <name>a divalent metal cation</name>
        <dbReference type="ChEBI" id="CHEBI:60240"/>
    </ligand>
</feature>
<evidence type="ECO:0000256" key="17">
    <source>
        <dbReference type="PIRSR" id="PIRSR600829-3"/>
    </source>
</evidence>
<dbReference type="GO" id="GO:0005524">
    <property type="term" value="F:ATP binding"/>
    <property type="evidence" value="ECO:0007669"/>
    <property type="project" value="UniProtKB-KW"/>
</dbReference>
<feature type="binding site" evidence="17">
    <location>
        <position position="66"/>
    </location>
    <ligand>
        <name>ATP</name>
        <dbReference type="ChEBI" id="CHEBI:30616"/>
    </ligand>
</feature>
<evidence type="ECO:0000256" key="6">
    <source>
        <dbReference type="ARBA" id="ARBA00022692"/>
    </source>
</evidence>
<dbReference type="CDD" id="cd14265">
    <property type="entry name" value="UDPK_IM_like"/>
    <property type="match status" value="1"/>
</dbReference>
<evidence type="ECO:0000256" key="10">
    <source>
        <dbReference type="ARBA" id="ARBA00022989"/>
    </source>
</evidence>
<keyword evidence="3" id="KW-1003">Cell membrane</keyword>
<protein>
    <submittedName>
        <fullName evidence="20">Diacylglycerol kinase</fullName>
    </submittedName>
</protein>
<dbReference type="InterPro" id="IPR036945">
    <property type="entry name" value="DAGK_sf"/>
</dbReference>
<dbReference type="Proteomes" id="UP000518605">
    <property type="component" value="Unassembled WGS sequence"/>
</dbReference>
<comment type="cofactor">
    <cofactor evidence="18">
        <name>Mg(2+)</name>
        <dbReference type="ChEBI" id="CHEBI:18420"/>
    </cofactor>
    <text evidence="18">Mn(2+), Zn(2+), Cd(2+) and Co(2+) support activity to lesser extents.</text>
</comment>
<feature type="active site" description="Proton acceptor" evidence="15">
    <location>
        <position position="59"/>
    </location>
</feature>
<feature type="transmembrane region" description="Helical" evidence="19">
    <location>
        <begin position="86"/>
        <end position="106"/>
    </location>
</feature>
<keyword evidence="7 17" id="KW-0547">Nucleotide-binding</keyword>
<organism evidence="20 21">
    <name type="scientific">Paenibacillus endophyticus</name>
    <dbReference type="NCBI Taxonomy" id="1294268"/>
    <lineage>
        <taxon>Bacteria</taxon>
        <taxon>Bacillati</taxon>
        <taxon>Bacillota</taxon>
        <taxon>Bacilli</taxon>
        <taxon>Bacillales</taxon>
        <taxon>Paenibacillaceae</taxon>
        <taxon>Paenibacillus</taxon>
    </lineage>
</organism>
<comment type="caution">
    <text evidence="20">The sequence shown here is derived from an EMBL/GenBank/DDBJ whole genome shotgun (WGS) entry which is preliminary data.</text>
</comment>
<reference evidence="20 21" key="1">
    <citation type="submission" date="2020-08" db="EMBL/GenBank/DDBJ databases">
        <title>Genomic Encyclopedia of Type Strains, Phase III (KMG-III): the genomes of soil and plant-associated and newly described type strains.</title>
        <authorList>
            <person name="Whitman W."/>
        </authorList>
    </citation>
    <scope>NUCLEOTIDE SEQUENCE [LARGE SCALE GENOMIC DNA]</scope>
    <source>
        <strain evidence="20 21">CECT 8234</strain>
    </source>
</reference>
<keyword evidence="8 20" id="KW-0418">Kinase</keyword>
<dbReference type="GO" id="GO:0016301">
    <property type="term" value="F:kinase activity"/>
    <property type="evidence" value="ECO:0007669"/>
    <property type="project" value="UniProtKB-KW"/>
</dbReference>
<keyword evidence="9 17" id="KW-0067">ATP-binding</keyword>
<gene>
    <name evidence="20" type="ORF">FHS16_001156</name>
</gene>
<evidence type="ECO:0000256" key="14">
    <source>
        <dbReference type="ARBA" id="ARBA00023264"/>
    </source>
</evidence>
<dbReference type="AlphaFoldDB" id="A0A7W5C4P9"/>
<feature type="binding site" evidence="16">
    <location>
        <position position="59"/>
    </location>
    <ligand>
        <name>substrate</name>
    </ligand>
</feature>
<evidence type="ECO:0000256" key="16">
    <source>
        <dbReference type="PIRSR" id="PIRSR600829-2"/>
    </source>
</evidence>
<keyword evidence="18" id="KW-0479">Metal-binding</keyword>
<evidence type="ECO:0000313" key="21">
    <source>
        <dbReference type="Proteomes" id="UP000518605"/>
    </source>
</evidence>
<feature type="binding site" evidence="17">
    <location>
        <begin position="84"/>
        <end position="85"/>
    </location>
    <ligand>
        <name>ATP</name>
        <dbReference type="ChEBI" id="CHEBI:30616"/>
    </ligand>
</feature>
<comment type="subcellular location">
    <subcellularLocation>
        <location evidence="1">Cell membrane</location>
        <topology evidence="1">Multi-pass membrane protein</topology>
    </subcellularLocation>
</comment>
<proteinExistence type="inferred from homology"/>
<comment type="similarity">
    <text evidence="2">Belongs to the bacterial diacylglycerol kinase family.</text>
</comment>
<name>A0A7W5C4P9_9BACL</name>
<evidence type="ECO:0000256" key="1">
    <source>
        <dbReference type="ARBA" id="ARBA00004651"/>
    </source>
</evidence>
<keyword evidence="11" id="KW-0443">Lipid metabolism</keyword>
<evidence type="ECO:0000256" key="12">
    <source>
        <dbReference type="ARBA" id="ARBA00023136"/>
    </source>
</evidence>
<keyword evidence="6 19" id="KW-0812">Transmembrane</keyword>
<keyword evidence="4" id="KW-0444">Lipid biosynthesis</keyword>
<evidence type="ECO:0000256" key="4">
    <source>
        <dbReference type="ARBA" id="ARBA00022516"/>
    </source>
</evidence>
<dbReference type="RefSeq" id="WP_376769654.1">
    <property type="nucleotide sequence ID" value="NZ_CBCSLB010000036.1"/>
</dbReference>
<evidence type="ECO:0000256" key="11">
    <source>
        <dbReference type="ARBA" id="ARBA00023098"/>
    </source>
</evidence>
<dbReference type="InterPro" id="IPR000829">
    <property type="entry name" value="DAGK"/>
</dbReference>
<dbReference type="PANTHER" id="PTHR34299:SF1">
    <property type="entry name" value="DIACYLGLYCEROL KINASE"/>
    <property type="match status" value="1"/>
</dbReference>
<keyword evidence="12 19" id="KW-0472">Membrane</keyword>
<evidence type="ECO:0000256" key="13">
    <source>
        <dbReference type="ARBA" id="ARBA00023209"/>
    </source>
</evidence>
<dbReference type="InterPro" id="IPR033717">
    <property type="entry name" value="UDPK"/>
</dbReference>
<feature type="transmembrane region" description="Helical" evidence="19">
    <location>
        <begin position="21"/>
        <end position="39"/>
    </location>
</feature>
<dbReference type="GO" id="GO:0046872">
    <property type="term" value="F:metal ion binding"/>
    <property type="evidence" value="ECO:0007669"/>
    <property type="project" value="UniProtKB-KW"/>
</dbReference>
<evidence type="ECO:0000256" key="7">
    <source>
        <dbReference type="ARBA" id="ARBA00022741"/>
    </source>
</evidence>
<keyword evidence="5" id="KW-0808">Transferase</keyword>
<keyword evidence="10 19" id="KW-1133">Transmembrane helix</keyword>
<evidence type="ECO:0000256" key="5">
    <source>
        <dbReference type="ARBA" id="ARBA00022679"/>
    </source>
</evidence>
<dbReference type="Gene3D" id="1.10.287.3610">
    <property type="match status" value="1"/>
</dbReference>
<evidence type="ECO:0000256" key="15">
    <source>
        <dbReference type="PIRSR" id="PIRSR600829-1"/>
    </source>
</evidence>
<keyword evidence="14" id="KW-1208">Phospholipid metabolism</keyword>
<dbReference type="Pfam" id="PF01219">
    <property type="entry name" value="DAGK_prokar"/>
    <property type="match status" value="1"/>
</dbReference>
<evidence type="ECO:0000256" key="19">
    <source>
        <dbReference type="SAM" id="Phobius"/>
    </source>
</evidence>
<evidence type="ECO:0000256" key="2">
    <source>
        <dbReference type="ARBA" id="ARBA00005967"/>
    </source>
</evidence>
<evidence type="ECO:0000256" key="9">
    <source>
        <dbReference type="ARBA" id="ARBA00022840"/>
    </source>
</evidence>
<dbReference type="GO" id="GO:0008654">
    <property type="term" value="P:phospholipid biosynthetic process"/>
    <property type="evidence" value="ECO:0007669"/>
    <property type="project" value="UniProtKB-KW"/>
</dbReference>
<keyword evidence="13" id="KW-0594">Phospholipid biosynthesis</keyword>
<feature type="transmembrane region" description="Helical" evidence="19">
    <location>
        <begin position="45"/>
        <end position="65"/>
    </location>
</feature>
<evidence type="ECO:0000256" key="8">
    <source>
        <dbReference type="ARBA" id="ARBA00022777"/>
    </source>
</evidence>
<evidence type="ECO:0000256" key="3">
    <source>
        <dbReference type="ARBA" id="ARBA00022475"/>
    </source>
</evidence>
<keyword evidence="18" id="KW-0460">Magnesium</keyword>
<sequence length="116" mass="11993">MASLAVAFSGIGFALRTQSHMRFHAFAALIVCTLGLIVSLKPLEWAIILLVIAIVISAEMINTAVEQAVNLASPSIHPVAKVAKDVAAGAVLFAAAISAIIGLLILGPPLWRLLAG</sequence>